<evidence type="ECO:0000259" key="8">
    <source>
        <dbReference type="Pfam" id="PF17786"/>
    </source>
</evidence>
<dbReference type="Pfam" id="PF22666">
    <property type="entry name" value="Glyco_hydro_2_N2"/>
    <property type="match status" value="1"/>
</dbReference>
<dbReference type="PANTHER" id="PTHR43536">
    <property type="entry name" value="MANNOSYLGLYCOPROTEIN ENDO-BETA-MANNOSIDASE"/>
    <property type="match status" value="1"/>
</dbReference>
<evidence type="ECO:0000256" key="3">
    <source>
        <dbReference type="ARBA" id="ARBA00023277"/>
    </source>
</evidence>
<dbReference type="SUPFAM" id="SSF49785">
    <property type="entry name" value="Galactose-binding domain-like"/>
    <property type="match status" value="1"/>
</dbReference>
<proteinExistence type="inferred from homology"/>
<evidence type="ECO:0000313" key="11">
    <source>
        <dbReference type="EMBL" id="PFH58875.1"/>
    </source>
</evidence>
<keyword evidence="5" id="KW-0624">Polysaccharide degradation</keyword>
<dbReference type="EMBL" id="LAZP02000247">
    <property type="protein sequence ID" value="PFH58875.1"/>
    <property type="molecule type" value="Genomic_DNA"/>
</dbReference>
<feature type="domain" description="Exo-beta-D-glucosaminidase Ig-fold" evidence="9">
    <location>
        <begin position="774"/>
        <end position="879"/>
    </location>
</feature>
<name>A0A2A9PBH9_OPHUN</name>
<dbReference type="STRING" id="268505.A0A2A9PBH9"/>
<dbReference type="InterPro" id="IPR036156">
    <property type="entry name" value="Beta-gal/glucu_dom_sf"/>
</dbReference>
<reference evidence="11 12" key="1">
    <citation type="journal article" date="2015" name="BMC Genomics">
        <title>Gene expression during zombie ant biting behavior reflects the complexity underlying fungal parasitic behavioral manipulation.</title>
        <authorList>
            <person name="de Bekker C."/>
            <person name="Ohm R.A."/>
            <person name="Loreto R.G."/>
            <person name="Sebastian A."/>
            <person name="Albert I."/>
            <person name="Merrow M."/>
            <person name="Brachmann A."/>
            <person name="Hughes D.P."/>
        </authorList>
    </citation>
    <scope>NUCLEOTIDE SEQUENCE [LARGE SCALE GENOMIC DNA]</scope>
    <source>
        <strain evidence="11 12">SC16a</strain>
    </source>
</reference>
<dbReference type="InterPro" id="IPR041351">
    <property type="entry name" value="Ig_GlcNase"/>
</dbReference>
<protein>
    <submittedName>
        <fullName evidence="11">Uncharacterized protein</fullName>
    </submittedName>
</protein>
<evidence type="ECO:0000256" key="1">
    <source>
        <dbReference type="ARBA" id="ARBA00007401"/>
    </source>
</evidence>
<evidence type="ECO:0000259" key="9">
    <source>
        <dbReference type="Pfam" id="PF18368"/>
    </source>
</evidence>
<organism evidence="11 12">
    <name type="scientific">Ophiocordyceps unilateralis</name>
    <name type="common">Zombie-ant fungus</name>
    <name type="synonym">Torrubia unilateralis</name>
    <dbReference type="NCBI Taxonomy" id="268505"/>
    <lineage>
        <taxon>Eukaryota</taxon>
        <taxon>Fungi</taxon>
        <taxon>Dikarya</taxon>
        <taxon>Ascomycota</taxon>
        <taxon>Pezizomycotina</taxon>
        <taxon>Sordariomycetes</taxon>
        <taxon>Hypocreomycetidae</taxon>
        <taxon>Hypocreales</taxon>
        <taxon>Ophiocordycipitaceae</taxon>
        <taxon>Ophiocordyceps</taxon>
    </lineage>
</organism>
<evidence type="ECO:0000256" key="5">
    <source>
        <dbReference type="ARBA" id="ARBA00023326"/>
    </source>
</evidence>
<dbReference type="InterPro" id="IPR017853">
    <property type="entry name" value="GH"/>
</dbReference>
<comment type="similarity">
    <text evidence="1">Belongs to the glycosyl hydrolase 2 family.</text>
</comment>
<evidence type="ECO:0000313" key="12">
    <source>
        <dbReference type="Proteomes" id="UP000037136"/>
    </source>
</evidence>
<dbReference type="OrthoDB" id="408532at2759"/>
<dbReference type="SUPFAM" id="SSF51445">
    <property type="entry name" value="(Trans)glycosidases"/>
    <property type="match status" value="1"/>
</dbReference>
<dbReference type="Pfam" id="PF17786">
    <property type="entry name" value="Mannosidase_ig"/>
    <property type="match status" value="1"/>
</dbReference>
<dbReference type="InterPro" id="IPR054593">
    <property type="entry name" value="Beta-mannosidase-like_N2"/>
</dbReference>
<dbReference type="Pfam" id="PF00703">
    <property type="entry name" value="Glyco_hydro_2"/>
    <property type="match status" value="1"/>
</dbReference>
<dbReference type="InterPro" id="IPR043534">
    <property type="entry name" value="EBDG/EBM"/>
</dbReference>
<dbReference type="InterPro" id="IPR041447">
    <property type="entry name" value="Mannosidase_ig"/>
</dbReference>
<accession>A0A2A9PBH9</accession>
<keyword evidence="12" id="KW-1185">Reference proteome</keyword>
<evidence type="ECO:0000256" key="6">
    <source>
        <dbReference type="SAM" id="SignalP"/>
    </source>
</evidence>
<dbReference type="InterPro" id="IPR008979">
    <property type="entry name" value="Galactose-bd-like_sf"/>
</dbReference>
<sequence>MLRLVSVLLLVRHACVIAAGKFITSAAGQRVAVSSWDLQSSSLTGQHPSQLSLPGHDTSRWHHIEASRCTIVACLLISGFYNDSDLWYSDNLSKFNASQFSVPWVYRNEFTLSPQLGQHYLLETNGITSQADIYLNGRQIADTGTQAGSFGGHTYDITGVVAVNNALAVVAHAGDFRYDLIVGFVDWNPSPPDNSTGIWRDIYVKQTGPVSMGPVSVSIDAMTTASATVTVRAKAQNLQDDQIQLLVKSTITDPSGRDKFMSAIIVKLPPNETGLVELSHRISRPKMWWPKQWGQQPLYVSELVFLVDFRVSDASRQSFGIRTVASKRNQYNDTVFLVNDRPFQVLGGGYAPDQFLRWDRERFRTIARYALDMGLNTIRLEGMLEQPELYQIADELGIMMIAGWVCCSKWEAWKHNHALELTPLSKWDERDYETAAVSMAHEAAMLQNHPSVLGFLVGSDSWPDDGAAKVYVNALRSAFWETPIIASAAKRGYPNILGPSGLKMDGPYDWVPPNYWYDTEPSKSRLGAAFGFGSELGSGVGTPEYRSLTKFLSPEDLEHLWQRPETKLFHMSTDKSSFANRTIYNKALFQRYGRPQSLKEYLLKSQMMDYEATRAQTEAYASRWNAQRPATGSIYWMLNSAWPSLHWNLFDYVMHPAGAYFGAKTAGRLQHVAYDAANRSLWVINRSLDQHGQRTVALELMDLNGTIIHMENVGLYSRPNTAVLVANVSGVEQVNRVALLRLLLYDDEQGTTLSRNVYWISQETDVLDWDHSTWFYTPVSKFADFQALSNMETAQLSVEVVSVRVDEEEERRTLFKLENHSPVPAFFIRLNLVNEESNEDVKPVIWSDNYVTLWPNERITLEVDRSLAGCRLEISGGNTECSEMNLQRHRKMK</sequence>
<dbReference type="Proteomes" id="UP000037136">
    <property type="component" value="Unassembled WGS sequence"/>
</dbReference>
<feature type="chain" id="PRO_5013106427" evidence="6">
    <location>
        <begin position="19"/>
        <end position="893"/>
    </location>
</feature>
<feature type="domain" description="Beta-mannosidase-like galactose-binding" evidence="10">
    <location>
        <begin position="58"/>
        <end position="172"/>
    </location>
</feature>
<keyword evidence="6" id="KW-0732">Signal</keyword>
<comment type="caution">
    <text evidence="11">The sequence shown here is derived from an EMBL/GenBank/DDBJ whole genome shotgun (WGS) entry which is preliminary data.</text>
</comment>
<dbReference type="Gene3D" id="2.60.120.260">
    <property type="entry name" value="Galactose-binding domain-like"/>
    <property type="match status" value="1"/>
</dbReference>
<dbReference type="Gene3D" id="2.60.40.10">
    <property type="entry name" value="Immunoglobulins"/>
    <property type="match status" value="3"/>
</dbReference>
<dbReference type="PANTHER" id="PTHR43536:SF1">
    <property type="entry name" value="MANNOSYLGLYCOPROTEIN ENDO-BETA-MANNOSIDASE"/>
    <property type="match status" value="1"/>
</dbReference>
<evidence type="ECO:0000259" key="10">
    <source>
        <dbReference type="Pfam" id="PF22666"/>
    </source>
</evidence>
<dbReference type="AlphaFoldDB" id="A0A2A9PBH9"/>
<dbReference type="InterPro" id="IPR006102">
    <property type="entry name" value="Ig-like_GH2"/>
</dbReference>
<reference evidence="11 12" key="2">
    <citation type="journal article" date="2017" name="Sci. Rep.">
        <title>Ant-infecting Ophiocordyceps genomes reveal a high diversity of potential behavioral manipulation genes and a possible major role for enterotoxins.</title>
        <authorList>
            <person name="de Bekker C."/>
            <person name="Ohm R.A."/>
            <person name="Evans H.C."/>
            <person name="Brachmann A."/>
            <person name="Hughes D.P."/>
        </authorList>
    </citation>
    <scope>NUCLEOTIDE SEQUENCE [LARGE SCALE GENOMIC DNA]</scope>
    <source>
        <strain evidence="11 12">SC16a</strain>
    </source>
</reference>
<dbReference type="Gene3D" id="3.20.20.80">
    <property type="entry name" value="Glycosidases"/>
    <property type="match status" value="1"/>
</dbReference>
<dbReference type="GO" id="GO:0000272">
    <property type="term" value="P:polysaccharide catabolic process"/>
    <property type="evidence" value="ECO:0007669"/>
    <property type="project" value="UniProtKB-KW"/>
</dbReference>
<evidence type="ECO:0000256" key="4">
    <source>
        <dbReference type="ARBA" id="ARBA00023295"/>
    </source>
</evidence>
<feature type="domain" description="Glycoside hydrolase family 2 immunoglobulin-like beta-sandwich" evidence="7">
    <location>
        <begin position="224"/>
        <end position="322"/>
    </location>
</feature>
<dbReference type="SUPFAM" id="SSF49303">
    <property type="entry name" value="beta-Galactosidase/glucuronidase domain"/>
    <property type="match status" value="3"/>
</dbReference>
<keyword evidence="2" id="KW-0378">Hydrolase</keyword>
<feature type="signal peptide" evidence="6">
    <location>
        <begin position="1"/>
        <end position="18"/>
    </location>
</feature>
<dbReference type="InterPro" id="IPR013783">
    <property type="entry name" value="Ig-like_fold"/>
</dbReference>
<dbReference type="Pfam" id="PF18368">
    <property type="entry name" value="Ig_GlcNase"/>
    <property type="match status" value="1"/>
</dbReference>
<gene>
    <name evidence="11" type="ORF">XA68_13081</name>
</gene>
<keyword evidence="3" id="KW-0119">Carbohydrate metabolism</keyword>
<feature type="domain" description="Mannosidase Ig/CBM-like" evidence="8">
    <location>
        <begin position="680"/>
        <end position="760"/>
    </location>
</feature>
<keyword evidence="4" id="KW-0326">Glycosidase</keyword>
<evidence type="ECO:0000259" key="7">
    <source>
        <dbReference type="Pfam" id="PF00703"/>
    </source>
</evidence>
<dbReference type="GO" id="GO:0004553">
    <property type="term" value="F:hydrolase activity, hydrolyzing O-glycosyl compounds"/>
    <property type="evidence" value="ECO:0007669"/>
    <property type="project" value="InterPro"/>
</dbReference>
<evidence type="ECO:0000256" key="2">
    <source>
        <dbReference type="ARBA" id="ARBA00022801"/>
    </source>
</evidence>